<proteinExistence type="predicted"/>
<reference evidence="2 3" key="1">
    <citation type="submission" date="2017-03" db="EMBL/GenBank/DDBJ databases">
        <authorList>
            <person name="Afonso C.L."/>
            <person name="Miller P.J."/>
            <person name="Scott M.A."/>
            <person name="Spackman E."/>
            <person name="Goraichik I."/>
            <person name="Dimitrov K.M."/>
            <person name="Suarez D.L."/>
            <person name="Swayne D.E."/>
        </authorList>
    </citation>
    <scope>NUCLEOTIDE SEQUENCE [LARGE SCALE GENOMIC DNA]</scope>
    <source>
        <strain evidence="2">PRJEB14757</strain>
    </source>
</reference>
<evidence type="ECO:0000313" key="3">
    <source>
        <dbReference type="Proteomes" id="UP000191931"/>
    </source>
</evidence>
<dbReference type="EMBL" id="FWEV01000048">
    <property type="protein sequence ID" value="SLM28600.1"/>
    <property type="molecule type" value="Genomic_DNA"/>
</dbReference>
<name>A0A1W1H7Y8_9BACT</name>
<feature type="transmembrane region" description="Helical" evidence="1">
    <location>
        <begin position="12"/>
        <end position="30"/>
    </location>
</feature>
<dbReference type="STRING" id="1246637.MTBBW1_1410017"/>
<evidence type="ECO:0000313" key="2">
    <source>
        <dbReference type="EMBL" id="SLM28600.1"/>
    </source>
</evidence>
<feature type="transmembrane region" description="Helical" evidence="1">
    <location>
        <begin position="122"/>
        <end position="143"/>
    </location>
</feature>
<organism evidence="2 3">
    <name type="scientific">Desulfamplus magnetovallimortis</name>
    <dbReference type="NCBI Taxonomy" id="1246637"/>
    <lineage>
        <taxon>Bacteria</taxon>
        <taxon>Pseudomonadati</taxon>
        <taxon>Thermodesulfobacteriota</taxon>
        <taxon>Desulfobacteria</taxon>
        <taxon>Desulfobacterales</taxon>
        <taxon>Desulfobacteraceae</taxon>
        <taxon>Desulfamplus</taxon>
    </lineage>
</organism>
<keyword evidence="1" id="KW-1133">Transmembrane helix</keyword>
<dbReference type="Proteomes" id="UP000191931">
    <property type="component" value="Unassembled WGS sequence"/>
</dbReference>
<evidence type="ECO:0000256" key="1">
    <source>
        <dbReference type="SAM" id="Phobius"/>
    </source>
</evidence>
<keyword evidence="3" id="KW-1185">Reference proteome</keyword>
<feature type="transmembrane region" description="Helical" evidence="1">
    <location>
        <begin position="91"/>
        <end position="110"/>
    </location>
</feature>
<dbReference type="RefSeq" id="WP_080804977.1">
    <property type="nucleotide sequence ID" value="NZ_LT828549.1"/>
</dbReference>
<sequence length="164" mass="18887">MSSSNSGFNERTVRFIYLLTFIFLVLSGFGQMPIFKRYYIADIPGFGWLAQFYVTHAIHYIFASVLIGLSCYVVLDHILDREKDRRITKTGYAKSVMLIGLMGTGGFMVYKNISGVFFPHNMIIALDIVHLGLCMILMFYSFYTVIAKKSWVRHPINDILQKME</sequence>
<gene>
    <name evidence="2" type="ORF">MTBBW1_1410017</name>
</gene>
<dbReference type="AlphaFoldDB" id="A0A1W1H7Y8"/>
<keyword evidence="1 2" id="KW-0812">Transmembrane</keyword>
<accession>A0A1W1H7Y8</accession>
<protein>
    <submittedName>
        <fullName evidence="2">OhcB2 (Protein with transmembrane helices)</fullName>
    </submittedName>
</protein>
<keyword evidence="1" id="KW-0472">Membrane</keyword>
<feature type="transmembrane region" description="Helical" evidence="1">
    <location>
        <begin position="57"/>
        <end position="79"/>
    </location>
</feature>